<evidence type="ECO:0000313" key="2">
    <source>
        <dbReference type="EMBL" id="EFH80977.1"/>
    </source>
</evidence>
<name>D6U2L3_KTERA</name>
<dbReference type="AlphaFoldDB" id="D6U2L3"/>
<sequence>MNMAADILRVLAVMQTVDIPEFFFLAGARHLGAELEALITEPYLLDLAVGVLRRLSLVQRHTEKQMLAFHPLLQRVLSEHMSDRERAMWKSRVTAASAAIKSPL</sequence>
<accession>D6U2L3</accession>
<proteinExistence type="predicted"/>
<dbReference type="STRING" id="485913.Krac_1627"/>
<dbReference type="Proteomes" id="UP000004508">
    <property type="component" value="Unassembled WGS sequence"/>
</dbReference>
<evidence type="ECO:0000313" key="3">
    <source>
        <dbReference type="Proteomes" id="UP000004508"/>
    </source>
</evidence>
<dbReference type="InParanoid" id="D6U2L3"/>
<dbReference type="InterPro" id="IPR056681">
    <property type="entry name" value="DUF7779"/>
</dbReference>
<evidence type="ECO:0000259" key="1">
    <source>
        <dbReference type="Pfam" id="PF25000"/>
    </source>
</evidence>
<dbReference type="Pfam" id="PF25000">
    <property type="entry name" value="DUF7779"/>
    <property type="match status" value="1"/>
</dbReference>
<feature type="domain" description="DUF7779" evidence="1">
    <location>
        <begin position="3"/>
        <end position="85"/>
    </location>
</feature>
<gene>
    <name evidence="2" type="ORF">Krac_1627</name>
</gene>
<dbReference type="EMBL" id="ADVG01000004">
    <property type="protein sequence ID" value="EFH80977.1"/>
    <property type="molecule type" value="Genomic_DNA"/>
</dbReference>
<keyword evidence="3" id="KW-1185">Reference proteome</keyword>
<comment type="caution">
    <text evidence="2">The sequence shown here is derived from an EMBL/GenBank/DDBJ whole genome shotgun (WGS) entry which is preliminary data.</text>
</comment>
<reference evidence="2 3" key="1">
    <citation type="journal article" date="2011" name="Stand. Genomic Sci.">
        <title>Non-contiguous finished genome sequence and contextual data of the filamentous soil bacterium Ktedonobacter racemifer type strain (SOSP1-21).</title>
        <authorList>
            <person name="Chang Y.J."/>
            <person name="Land M."/>
            <person name="Hauser L."/>
            <person name="Chertkov O."/>
            <person name="Del Rio T.G."/>
            <person name="Nolan M."/>
            <person name="Copeland A."/>
            <person name="Tice H."/>
            <person name="Cheng J.F."/>
            <person name="Lucas S."/>
            <person name="Han C."/>
            <person name="Goodwin L."/>
            <person name="Pitluck S."/>
            <person name="Ivanova N."/>
            <person name="Ovchinikova G."/>
            <person name="Pati A."/>
            <person name="Chen A."/>
            <person name="Palaniappan K."/>
            <person name="Mavromatis K."/>
            <person name="Liolios K."/>
            <person name="Brettin T."/>
            <person name="Fiebig A."/>
            <person name="Rohde M."/>
            <person name="Abt B."/>
            <person name="Goker M."/>
            <person name="Detter J.C."/>
            <person name="Woyke T."/>
            <person name="Bristow J."/>
            <person name="Eisen J.A."/>
            <person name="Markowitz V."/>
            <person name="Hugenholtz P."/>
            <person name="Kyrpides N.C."/>
            <person name="Klenk H.P."/>
            <person name="Lapidus A."/>
        </authorList>
    </citation>
    <scope>NUCLEOTIDE SEQUENCE [LARGE SCALE GENOMIC DNA]</scope>
    <source>
        <strain evidence="3">DSM 44963</strain>
    </source>
</reference>
<protein>
    <submittedName>
        <fullName evidence="2">Putative ATP/GTP-binding protein</fullName>
    </submittedName>
</protein>
<organism evidence="2 3">
    <name type="scientific">Ktedonobacter racemifer DSM 44963</name>
    <dbReference type="NCBI Taxonomy" id="485913"/>
    <lineage>
        <taxon>Bacteria</taxon>
        <taxon>Bacillati</taxon>
        <taxon>Chloroflexota</taxon>
        <taxon>Ktedonobacteria</taxon>
        <taxon>Ktedonobacterales</taxon>
        <taxon>Ktedonobacteraceae</taxon>
        <taxon>Ktedonobacter</taxon>
    </lineage>
</organism>